<dbReference type="CDD" id="cd12797">
    <property type="entry name" value="M23_peptidase"/>
    <property type="match status" value="1"/>
</dbReference>
<proteinExistence type="predicted"/>
<dbReference type="InterPro" id="IPR016047">
    <property type="entry name" value="M23ase_b-sheet_dom"/>
</dbReference>
<dbReference type="Pfam" id="PF01551">
    <property type="entry name" value="Peptidase_M23"/>
    <property type="match status" value="1"/>
</dbReference>
<keyword evidence="3" id="KW-1185">Reference proteome</keyword>
<dbReference type="InterPro" id="IPR011055">
    <property type="entry name" value="Dup_hybrid_motif"/>
</dbReference>
<dbReference type="PANTHER" id="PTHR21666:SF268">
    <property type="entry name" value="PEPTIDASE M23 DOMAIN-CONTAINING PROTEIN"/>
    <property type="match status" value="1"/>
</dbReference>
<organism evidence="2 3">
    <name type="scientific">Stenotrophobium rhamnosiphilum</name>
    <dbReference type="NCBI Taxonomy" id="2029166"/>
    <lineage>
        <taxon>Bacteria</taxon>
        <taxon>Pseudomonadati</taxon>
        <taxon>Pseudomonadota</taxon>
        <taxon>Gammaproteobacteria</taxon>
        <taxon>Nevskiales</taxon>
        <taxon>Nevskiaceae</taxon>
        <taxon>Stenotrophobium</taxon>
    </lineage>
</organism>
<dbReference type="Gene3D" id="2.70.70.10">
    <property type="entry name" value="Glucose Permease (Domain IIA)"/>
    <property type="match status" value="1"/>
</dbReference>
<dbReference type="PANTHER" id="PTHR21666">
    <property type="entry name" value="PEPTIDASE-RELATED"/>
    <property type="match status" value="1"/>
</dbReference>
<reference evidence="2 3" key="1">
    <citation type="submission" date="2018-04" db="EMBL/GenBank/DDBJ databases">
        <title>Novel species isolated from glacier.</title>
        <authorList>
            <person name="Liu Q."/>
            <person name="Xin Y.-H."/>
        </authorList>
    </citation>
    <scope>NUCLEOTIDE SEQUENCE [LARGE SCALE GENOMIC DNA]</scope>
    <source>
        <strain evidence="2 3">GT1R17</strain>
    </source>
</reference>
<dbReference type="Proteomes" id="UP000244248">
    <property type="component" value="Unassembled WGS sequence"/>
</dbReference>
<feature type="domain" description="M23ase beta-sheet core" evidence="1">
    <location>
        <begin position="54"/>
        <end position="142"/>
    </location>
</feature>
<dbReference type="OrthoDB" id="9800107at2"/>
<gene>
    <name evidence="2" type="ORF">CJD38_10085</name>
</gene>
<dbReference type="AlphaFoldDB" id="A0A2T5MGE3"/>
<dbReference type="RefSeq" id="WP_107940203.1">
    <property type="nucleotide sequence ID" value="NZ_QANS01000003.1"/>
</dbReference>
<evidence type="ECO:0000313" key="2">
    <source>
        <dbReference type="EMBL" id="PTU31655.1"/>
    </source>
</evidence>
<dbReference type="EMBL" id="QANS01000003">
    <property type="protein sequence ID" value="PTU31655.1"/>
    <property type="molecule type" value="Genomic_DNA"/>
</dbReference>
<name>A0A2T5MGE3_9GAMM</name>
<sequence length="177" mass="19637">MKRKVMKWLFALCVPVFIIGMILRDDCVIPVDGATPKDWNPQSFWYTPWGRSGVHKGIDIFAKNGTPVLSSTKGLVLYSGPYGMGGNVVWVLGPKWRLHYYAHLSDSSVSAFKLVHIGAPIGRVGSSGNAAGKPPHLHYAIRSLIPLPWLATTQVQGWYRMFFIDPNTRLRVGLSST</sequence>
<accession>A0A2T5MGE3</accession>
<evidence type="ECO:0000259" key="1">
    <source>
        <dbReference type="Pfam" id="PF01551"/>
    </source>
</evidence>
<dbReference type="InterPro" id="IPR050570">
    <property type="entry name" value="Cell_wall_metabolism_enzyme"/>
</dbReference>
<dbReference type="GO" id="GO:0004222">
    <property type="term" value="F:metalloendopeptidase activity"/>
    <property type="evidence" value="ECO:0007669"/>
    <property type="project" value="TreeGrafter"/>
</dbReference>
<dbReference type="SUPFAM" id="SSF51261">
    <property type="entry name" value="Duplicated hybrid motif"/>
    <property type="match status" value="1"/>
</dbReference>
<comment type="caution">
    <text evidence="2">The sequence shown here is derived from an EMBL/GenBank/DDBJ whole genome shotgun (WGS) entry which is preliminary data.</text>
</comment>
<evidence type="ECO:0000313" key="3">
    <source>
        <dbReference type="Proteomes" id="UP000244248"/>
    </source>
</evidence>
<protein>
    <recommendedName>
        <fullName evidence="1">M23ase beta-sheet core domain-containing protein</fullName>
    </recommendedName>
</protein>